<comment type="caution">
    <text evidence="1">The sequence shown here is derived from an EMBL/GenBank/DDBJ whole genome shotgun (WGS) entry which is preliminary data.</text>
</comment>
<evidence type="ECO:0000313" key="3">
    <source>
        <dbReference type="Proteomes" id="UP000663828"/>
    </source>
</evidence>
<dbReference type="Proteomes" id="UP000663852">
    <property type="component" value="Unassembled WGS sequence"/>
</dbReference>
<sequence length="347" mass="39850">MIFQVSFRTLRIVLGNITTISHLRCDVWLEIFQYFEAIELFSTLKNVTGTSDEVLFNEKFRNQLRGLVIDCHITNLLKGLTLNQVISLTMNNGASFGIVKQCCSLHSLKLKGESEWIISLVTKCSQISIKFEQLSITIPDIKPLHQILACISSLNSLRRLEIHAEELEETIGIPTVSMAPSKIEQLILKSCSAITYRDLSHMQSGFICVRYLSISLFQRSRISVHSFTFPFLRSLRVSLLEVPFEEINRLVSTMPSLMKLKLYGFADDVNFVNSDKWIHLLTSISTLFRITVDISLQHDSSIFYCEKTRAALHKINMSLTSIFDDLECYSHDERQLCWWQLKGVIRK</sequence>
<dbReference type="AlphaFoldDB" id="A0A815WN11"/>
<protein>
    <submittedName>
        <fullName evidence="1">Uncharacterized protein</fullName>
    </submittedName>
</protein>
<dbReference type="EMBL" id="CAJNOR010006990">
    <property type="protein sequence ID" value="CAF1608303.1"/>
    <property type="molecule type" value="Genomic_DNA"/>
</dbReference>
<dbReference type="Gene3D" id="3.80.10.10">
    <property type="entry name" value="Ribonuclease Inhibitor"/>
    <property type="match status" value="1"/>
</dbReference>
<accession>A0A815WN11</accession>
<organism evidence="1 4">
    <name type="scientific">Adineta ricciae</name>
    <name type="common">Rotifer</name>
    <dbReference type="NCBI Taxonomy" id="249248"/>
    <lineage>
        <taxon>Eukaryota</taxon>
        <taxon>Metazoa</taxon>
        <taxon>Spiralia</taxon>
        <taxon>Gnathifera</taxon>
        <taxon>Rotifera</taxon>
        <taxon>Eurotatoria</taxon>
        <taxon>Bdelloidea</taxon>
        <taxon>Adinetida</taxon>
        <taxon>Adinetidae</taxon>
        <taxon>Adineta</taxon>
    </lineage>
</organism>
<dbReference type="EMBL" id="CAJNOJ010001174">
    <property type="protein sequence ID" value="CAF1545319.1"/>
    <property type="molecule type" value="Genomic_DNA"/>
</dbReference>
<gene>
    <name evidence="1" type="ORF">EDS130_LOCUS45613</name>
    <name evidence="2" type="ORF">XAT740_LOCUS48565</name>
</gene>
<evidence type="ECO:0000313" key="4">
    <source>
        <dbReference type="Proteomes" id="UP000663852"/>
    </source>
</evidence>
<dbReference type="Proteomes" id="UP000663828">
    <property type="component" value="Unassembled WGS sequence"/>
</dbReference>
<proteinExistence type="predicted"/>
<keyword evidence="3" id="KW-1185">Reference proteome</keyword>
<name>A0A815WN11_ADIRI</name>
<dbReference type="OrthoDB" id="9994419at2759"/>
<dbReference type="InterPro" id="IPR032675">
    <property type="entry name" value="LRR_dom_sf"/>
</dbReference>
<evidence type="ECO:0000313" key="2">
    <source>
        <dbReference type="EMBL" id="CAF1608303.1"/>
    </source>
</evidence>
<evidence type="ECO:0000313" key="1">
    <source>
        <dbReference type="EMBL" id="CAF1545319.1"/>
    </source>
</evidence>
<reference evidence="1" key="1">
    <citation type="submission" date="2021-02" db="EMBL/GenBank/DDBJ databases">
        <authorList>
            <person name="Nowell W R."/>
        </authorList>
    </citation>
    <scope>NUCLEOTIDE SEQUENCE</scope>
</reference>